<evidence type="ECO:0000313" key="2">
    <source>
        <dbReference type="EMBL" id="KAJ1142777.1"/>
    </source>
</evidence>
<evidence type="ECO:0000256" key="1">
    <source>
        <dbReference type="SAM" id="MobiDB-lite"/>
    </source>
</evidence>
<dbReference type="EMBL" id="JANPWB010000010">
    <property type="protein sequence ID" value="KAJ1142777.1"/>
    <property type="molecule type" value="Genomic_DNA"/>
</dbReference>
<keyword evidence="3" id="KW-1185">Reference proteome</keyword>
<proteinExistence type="predicted"/>
<gene>
    <name evidence="2" type="ORF">NDU88_009090</name>
</gene>
<organism evidence="2 3">
    <name type="scientific">Pleurodeles waltl</name>
    <name type="common">Iberian ribbed newt</name>
    <dbReference type="NCBI Taxonomy" id="8319"/>
    <lineage>
        <taxon>Eukaryota</taxon>
        <taxon>Metazoa</taxon>
        <taxon>Chordata</taxon>
        <taxon>Craniata</taxon>
        <taxon>Vertebrata</taxon>
        <taxon>Euteleostomi</taxon>
        <taxon>Amphibia</taxon>
        <taxon>Batrachia</taxon>
        <taxon>Caudata</taxon>
        <taxon>Salamandroidea</taxon>
        <taxon>Salamandridae</taxon>
        <taxon>Pleurodelinae</taxon>
        <taxon>Pleurodeles</taxon>
    </lineage>
</organism>
<comment type="caution">
    <text evidence="2">The sequence shown here is derived from an EMBL/GenBank/DDBJ whole genome shotgun (WGS) entry which is preliminary data.</text>
</comment>
<name>A0AAV7QTN2_PLEWA</name>
<evidence type="ECO:0000313" key="3">
    <source>
        <dbReference type="Proteomes" id="UP001066276"/>
    </source>
</evidence>
<dbReference type="AlphaFoldDB" id="A0AAV7QTN2"/>
<reference evidence="2" key="1">
    <citation type="journal article" date="2022" name="bioRxiv">
        <title>Sequencing and chromosome-scale assembly of the giantPleurodeles waltlgenome.</title>
        <authorList>
            <person name="Brown T."/>
            <person name="Elewa A."/>
            <person name="Iarovenko S."/>
            <person name="Subramanian E."/>
            <person name="Araus A.J."/>
            <person name="Petzold A."/>
            <person name="Susuki M."/>
            <person name="Suzuki K.-i.T."/>
            <person name="Hayashi T."/>
            <person name="Toyoda A."/>
            <person name="Oliveira C."/>
            <person name="Osipova E."/>
            <person name="Leigh N.D."/>
            <person name="Simon A."/>
            <person name="Yun M.H."/>
        </authorList>
    </citation>
    <scope>NUCLEOTIDE SEQUENCE</scope>
    <source>
        <strain evidence="2">20211129_DDA</strain>
        <tissue evidence="2">Liver</tissue>
    </source>
</reference>
<dbReference type="Proteomes" id="UP001066276">
    <property type="component" value="Chromosome 6"/>
</dbReference>
<sequence>MSPGAVLRTSVLAHQRCFLVVGARPAPTPPADRALRRAPSATGALSDALQCVLCLSGGGPPLNDPYNSPGSALCTSILVVGARPALKPPADRALRRALIALGRLVQCALAYFLPGRVGIALQRPLQVPWNSVPCLVPHTPMLLPRYGCRALTVTAGRQCPQRTRILYPMHCSVFSAKSGRVRPSMCSSGKRRSRRGERVTMRVPGLGHGRKPGGPGSSRGPHVPGSDSPLFLWTPGASGYRLYESMVPESGLFSRINSRPLRSHFLKRAPSWLFGHAPPKETKT</sequence>
<feature type="region of interest" description="Disordered" evidence="1">
    <location>
        <begin position="182"/>
        <end position="228"/>
    </location>
</feature>
<protein>
    <submittedName>
        <fullName evidence="2">Uncharacterized protein</fullName>
    </submittedName>
</protein>
<accession>A0AAV7QTN2</accession>